<protein>
    <submittedName>
        <fullName evidence="7">Extracellular solute-binding protein</fullName>
    </submittedName>
</protein>
<sequence length="515" mass="57972">MPGKERGRKGVKALLVLVCFTASVLSACTSNENGMNKGGKEQNPDKPLEVSIMTTFRGAEPPLKDNPIWIELENKLNVKLNITWYSPNNYLDKMNVTLASGDLPDLLLIENPFAPNVVSAVKQGVFWDLTDIVTHYPNLMAAPKDSWENIKIENKIYGITRARPTVGQYGIPIVRKDWLDKLNLEVPETMDDLYQVMKAFTEQDPDGNGLRDTPGFVGMVEADNMGYFTWARDVFNHANGWKVDGDQIIHPDLLPGTREALLWWNKAYTEGLVNPDFAVMKLSRMKDQLKAGKGGVFSSAVIQDWILLRDLRKVEPKADYCPLNYVQGPGGRFVGRDTGHFGMYAISKRVPESKMKQILSMMDKGATDEIANIANFGMEGIHYNVVNGMKVSTEQAVKDNVSLEVFGQVFTTNDKYALRAFATGIPKDLYERNKLTLDEREKYSVANPAANLISETGDKYMPEVNKRSQDLKTKIIMGTEPIEAWDQFVQKLKADANFQKYIQEMNEAYKKSRGK</sequence>
<reference evidence="7 8" key="1">
    <citation type="submission" date="2019-11" db="EMBL/GenBank/DDBJ databases">
        <title>Draft genome sequences of five Paenibacillus species of dairy origin.</title>
        <authorList>
            <person name="Olajide A.M."/>
            <person name="Chen S."/>
            <person name="Lapointe G."/>
        </authorList>
    </citation>
    <scope>NUCLEOTIDE SEQUENCE [LARGE SCALE GENOMIC DNA]</scope>
    <source>
        <strain evidence="7 8">2CS3</strain>
    </source>
</reference>
<dbReference type="Pfam" id="PF13416">
    <property type="entry name" value="SBP_bac_8"/>
    <property type="match status" value="1"/>
</dbReference>
<dbReference type="SUPFAM" id="SSF53850">
    <property type="entry name" value="Periplasmic binding protein-like II"/>
    <property type="match status" value="1"/>
</dbReference>
<organism evidence="7 8">
    <name type="scientific">Paenibacillus validus</name>
    <dbReference type="NCBI Taxonomy" id="44253"/>
    <lineage>
        <taxon>Bacteria</taxon>
        <taxon>Bacillati</taxon>
        <taxon>Bacillota</taxon>
        <taxon>Bacilli</taxon>
        <taxon>Bacillales</taxon>
        <taxon>Paenibacillaceae</taxon>
        <taxon>Paenibacillus</taxon>
    </lineage>
</organism>
<dbReference type="AlphaFoldDB" id="A0A7X2ZC16"/>
<dbReference type="PANTHER" id="PTHR43649">
    <property type="entry name" value="ARABINOSE-BINDING PROTEIN-RELATED"/>
    <property type="match status" value="1"/>
</dbReference>
<evidence type="ECO:0000256" key="1">
    <source>
        <dbReference type="ARBA" id="ARBA00022475"/>
    </source>
</evidence>
<evidence type="ECO:0000256" key="6">
    <source>
        <dbReference type="SAM" id="SignalP"/>
    </source>
</evidence>
<evidence type="ECO:0000256" key="5">
    <source>
        <dbReference type="ARBA" id="ARBA00023288"/>
    </source>
</evidence>
<evidence type="ECO:0000313" key="7">
    <source>
        <dbReference type="EMBL" id="MUG72195.1"/>
    </source>
</evidence>
<evidence type="ECO:0000313" key="8">
    <source>
        <dbReference type="Proteomes" id="UP000450917"/>
    </source>
</evidence>
<accession>A0A7X2ZC16</accession>
<proteinExistence type="predicted"/>
<dbReference type="PROSITE" id="PS51257">
    <property type="entry name" value="PROKAR_LIPOPROTEIN"/>
    <property type="match status" value="1"/>
</dbReference>
<dbReference type="Gene3D" id="3.40.190.10">
    <property type="entry name" value="Periplasmic binding protein-like II"/>
    <property type="match status" value="2"/>
</dbReference>
<keyword evidence="8" id="KW-1185">Reference proteome</keyword>
<comment type="caution">
    <text evidence="7">The sequence shown here is derived from an EMBL/GenBank/DDBJ whole genome shotgun (WGS) entry which is preliminary data.</text>
</comment>
<feature type="signal peptide" evidence="6">
    <location>
        <begin position="1"/>
        <end position="27"/>
    </location>
</feature>
<dbReference type="PANTHER" id="PTHR43649:SF33">
    <property type="entry name" value="POLYGALACTURONAN_RHAMNOGALACTURONAN-BINDING PROTEIN YTCQ"/>
    <property type="match status" value="1"/>
</dbReference>
<dbReference type="Proteomes" id="UP000450917">
    <property type="component" value="Unassembled WGS sequence"/>
</dbReference>
<evidence type="ECO:0000256" key="4">
    <source>
        <dbReference type="ARBA" id="ARBA00023139"/>
    </source>
</evidence>
<keyword evidence="4" id="KW-0564">Palmitate</keyword>
<evidence type="ECO:0000256" key="3">
    <source>
        <dbReference type="ARBA" id="ARBA00023136"/>
    </source>
</evidence>
<keyword evidence="5" id="KW-0449">Lipoprotein</keyword>
<feature type="chain" id="PRO_5039079331" evidence="6">
    <location>
        <begin position="28"/>
        <end position="515"/>
    </location>
</feature>
<evidence type="ECO:0000256" key="2">
    <source>
        <dbReference type="ARBA" id="ARBA00022729"/>
    </source>
</evidence>
<keyword evidence="1" id="KW-1003">Cell membrane</keyword>
<dbReference type="InterPro" id="IPR006059">
    <property type="entry name" value="SBP"/>
</dbReference>
<dbReference type="EMBL" id="WNZX01000013">
    <property type="protein sequence ID" value="MUG72195.1"/>
    <property type="molecule type" value="Genomic_DNA"/>
</dbReference>
<keyword evidence="2 6" id="KW-0732">Signal</keyword>
<gene>
    <name evidence="7" type="ORF">GNP93_16110</name>
</gene>
<keyword evidence="3" id="KW-0472">Membrane</keyword>
<dbReference type="InterPro" id="IPR050490">
    <property type="entry name" value="Bact_solute-bd_prot1"/>
</dbReference>
<name>A0A7X2ZC16_9BACL</name>
<dbReference type="RefSeq" id="WP_155615073.1">
    <property type="nucleotide sequence ID" value="NZ_WNZX01000013.1"/>
</dbReference>